<feature type="chain" id="PRO_5032320528" description="Thrombospondin type 3 repeat-containing protein" evidence="2">
    <location>
        <begin position="22"/>
        <end position="333"/>
    </location>
</feature>
<dbReference type="Gene3D" id="4.10.1080.10">
    <property type="entry name" value="TSP type-3 repeat"/>
    <property type="match status" value="1"/>
</dbReference>
<keyword evidence="4" id="KW-1185">Reference proteome</keyword>
<keyword evidence="1 2" id="KW-0732">Signal</keyword>
<sequence length="333" mass="38583">MMKIKGSLLIFFVFILSCFHAQEIINKDALKKCRKEFNKKTCLGDDDEDGILFYLDQCPKDAGAAENNGCPWPDVDLDGVIDKDDACPEVAGAAENNGCPWPDTDGDGILDKDDACPTVIGVIENNGCPTQNHDCTKFYEEERLKFEKFKNDNKNIENIYNSLSINILNYFKKENKNIEIKEAYLNFLDYGPQCLYYPKGYVPQCESSRNTDEYNFLITKFWNKNALENFSKKKNVLIKMKYLFKDYEQEFSNIISEELHNFLVSRKVNDRNVVISQKPLRDNEKEISLEIKIKFINPYQLVIDYTPFAGGVYQVSKKIEYQNGNWIELKEQN</sequence>
<evidence type="ECO:0008006" key="5">
    <source>
        <dbReference type="Google" id="ProtNLM"/>
    </source>
</evidence>
<accession>A0A840KGV5</accession>
<evidence type="ECO:0000256" key="1">
    <source>
        <dbReference type="ARBA" id="ARBA00022729"/>
    </source>
</evidence>
<dbReference type="GO" id="GO:0005509">
    <property type="term" value="F:calcium ion binding"/>
    <property type="evidence" value="ECO:0007669"/>
    <property type="project" value="InterPro"/>
</dbReference>
<protein>
    <recommendedName>
        <fullName evidence="5">Thrombospondin type 3 repeat-containing protein</fullName>
    </recommendedName>
</protein>
<dbReference type="Proteomes" id="UP000592180">
    <property type="component" value="Unassembled WGS sequence"/>
</dbReference>
<gene>
    <name evidence="3" type="ORF">HNP38_002230</name>
</gene>
<evidence type="ECO:0000313" key="3">
    <source>
        <dbReference type="EMBL" id="MBB4806934.1"/>
    </source>
</evidence>
<dbReference type="InterPro" id="IPR003367">
    <property type="entry name" value="Thrombospondin_3-like_rpt"/>
</dbReference>
<dbReference type="PROSITE" id="PS51257">
    <property type="entry name" value="PROKAR_LIPOPROTEIN"/>
    <property type="match status" value="1"/>
</dbReference>
<dbReference type="Pfam" id="PF02412">
    <property type="entry name" value="TSP_3"/>
    <property type="match status" value="2"/>
</dbReference>
<dbReference type="GO" id="GO:0007155">
    <property type="term" value="P:cell adhesion"/>
    <property type="evidence" value="ECO:0007669"/>
    <property type="project" value="InterPro"/>
</dbReference>
<dbReference type="EMBL" id="JACHLE010000002">
    <property type="protein sequence ID" value="MBB4806934.1"/>
    <property type="molecule type" value="Genomic_DNA"/>
</dbReference>
<evidence type="ECO:0000256" key="2">
    <source>
        <dbReference type="SAM" id="SignalP"/>
    </source>
</evidence>
<proteinExistence type="predicted"/>
<organism evidence="3 4">
    <name type="scientific">Chryseobacterium defluvii</name>
    <dbReference type="NCBI Taxonomy" id="160396"/>
    <lineage>
        <taxon>Bacteria</taxon>
        <taxon>Pseudomonadati</taxon>
        <taxon>Bacteroidota</taxon>
        <taxon>Flavobacteriia</taxon>
        <taxon>Flavobacteriales</taxon>
        <taxon>Weeksellaceae</taxon>
        <taxon>Chryseobacterium group</taxon>
        <taxon>Chryseobacterium</taxon>
    </lineage>
</organism>
<comment type="caution">
    <text evidence="3">The sequence shown here is derived from an EMBL/GenBank/DDBJ whole genome shotgun (WGS) entry which is preliminary data.</text>
</comment>
<dbReference type="InterPro" id="IPR028974">
    <property type="entry name" value="TSP_type-3_rpt"/>
</dbReference>
<feature type="signal peptide" evidence="2">
    <location>
        <begin position="1"/>
        <end position="21"/>
    </location>
</feature>
<name>A0A840KGV5_9FLAO</name>
<evidence type="ECO:0000313" key="4">
    <source>
        <dbReference type="Proteomes" id="UP000592180"/>
    </source>
</evidence>
<reference evidence="3 4" key="1">
    <citation type="submission" date="2020-08" db="EMBL/GenBank/DDBJ databases">
        <title>Functional genomics of gut bacteria from endangered species of beetles.</title>
        <authorList>
            <person name="Carlos-Shanley C."/>
        </authorList>
    </citation>
    <scope>NUCLEOTIDE SEQUENCE [LARGE SCALE GENOMIC DNA]</scope>
    <source>
        <strain evidence="3 4">S00151</strain>
    </source>
</reference>
<dbReference type="AlphaFoldDB" id="A0A840KGV5"/>
<dbReference type="SUPFAM" id="SSF103647">
    <property type="entry name" value="TSP type-3 repeat"/>
    <property type="match status" value="1"/>
</dbReference>